<dbReference type="InterPro" id="IPR036156">
    <property type="entry name" value="Beta-gal/glucu_dom_sf"/>
</dbReference>
<keyword evidence="4 10" id="KW-0378">Hydrolase</keyword>
<evidence type="ECO:0000256" key="4">
    <source>
        <dbReference type="ARBA" id="ARBA00022801"/>
    </source>
</evidence>
<evidence type="ECO:0000256" key="1">
    <source>
        <dbReference type="ARBA" id="ARBA00007401"/>
    </source>
</evidence>
<dbReference type="EC" id="3.2.1.31" evidence="2"/>
<organism evidence="10 11">
    <name type="scientific">Pelomonas lactea</name>
    <dbReference type="NCBI Taxonomy" id="3299030"/>
    <lineage>
        <taxon>Bacteria</taxon>
        <taxon>Pseudomonadati</taxon>
        <taxon>Pseudomonadota</taxon>
        <taxon>Betaproteobacteria</taxon>
        <taxon>Burkholderiales</taxon>
        <taxon>Sphaerotilaceae</taxon>
        <taxon>Roseateles</taxon>
    </lineage>
</organism>
<feature type="domain" description="Glycoside hydrolase family 2 immunoglobulin-like beta-sandwich" evidence="7">
    <location>
        <begin position="230"/>
        <end position="303"/>
    </location>
</feature>
<name>A0ABW7GNK1_9BURK</name>
<dbReference type="InterPro" id="IPR013783">
    <property type="entry name" value="Ig-like_fold"/>
</dbReference>
<dbReference type="Gene3D" id="2.60.40.10">
    <property type="entry name" value="Immunoglobulins"/>
    <property type="match status" value="1"/>
</dbReference>
<evidence type="ECO:0000259" key="8">
    <source>
        <dbReference type="Pfam" id="PF02836"/>
    </source>
</evidence>
<evidence type="ECO:0000259" key="9">
    <source>
        <dbReference type="Pfam" id="PF02837"/>
    </source>
</evidence>
<keyword evidence="11" id="KW-1185">Reference proteome</keyword>
<accession>A0ABW7GNK1</accession>
<feature type="domain" description="Glycosyl hydrolases family 2 sugar binding" evidence="9">
    <location>
        <begin position="102"/>
        <end position="210"/>
    </location>
</feature>
<dbReference type="RefSeq" id="WP_394512625.1">
    <property type="nucleotide sequence ID" value="NZ_JBIGHX010000007.1"/>
</dbReference>
<evidence type="ECO:0000256" key="3">
    <source>
        <dbReference type="ARBA" id="ARBA00016205"/>
    </source>
</evidence>
<dbReference type="Gene3D" id="3.20.20.80">
    <property type="entry name" value="Glycosidases"/>
    <property type="match status" value="1"/>
</dbReference>
<dbReference type="PROSITE" id="PS00608">
    <property type="entry name" value="GLYCOSYL_HYDROL_F2_2"/>
    <property type="match status" value="1"/>
</dbReference>
<dbReference type="SUPFAM" id="SSF51445">
    <property type="entry name" value="(Trans)glycosidases"/>
    <property type="match status" value="1"/>
</dbReference>
<dbReference type="InterPro" id="IPR008979">
    <property type="entry name" value="Galactose-bd-like_sf"/>
</dbReference>
<dbReference type="Proteomes" id="UP001606302">
    <property type="component" value="Unassembled WGS sequence"/>
</dbReference>
<evidence type="ECO:0000313" key="11">
    <source>
        <dbReference type="Proteomes" id="UP001606302"/>
    </source>
</evidence>
<gene>
    <name evidence="10" type="ORF">ACG04Q_18280</name>
</gene>
<sequence>MRRFIALLAVVAGTASAADALRPPLLLTARTAAQDLGGTWTYSKDYYRTSLTDINGWVAKSRMQRFRDVDVAAEEKKSGPAFFEFDLDRGPTMTLPGAWNSAVPELRWYDGLIWFQRRFDAKLVPGQRSFLRFEAVNYRASVYLNGKPIAQHEGGFTPFVVEVTDTLRALGNRLVVGVDSKHDAQSIPGEITDWDLYGGITRPVKLIRTPATFIDDATLRLNDAGRLVGSAQLNGPQSANQSVTLRIAALGVTLQARTDANGEARFDTPAPASLKRWSPEAPTLYDVDFEAGADRVRDRIGFRTIAVRGSDLLLNGQPVFLKGISLHEEEIAPNPARRLDEAAARRLLGEVKHGLHGNYVRLSHYPHNETMLRMADELGLLVWSEIPVYWTVDWDNPAVLDKARRMQAETIYRDRNRAALVLWSIGNETPVADNRTRFHAALAQTVRALDDSRLVSAALLVERKGDVIQLADPLLAALDVIAVNTYAGWYGDDTLDRVARLRWDVPADKPLLFSEFGADAQTGFRDATLRRKFSEDYQADYYRATLAMAAQVPTLRGLSPWVLKDFRSPRREHPVFQQGWNRKGLISETGQRKLAFTVLANHYKNLSSPLP</sequence>
<evidence type="ECO:0000313" key="10">
    <source>
        <dbReference type="EMBL" id="MFG6463529.1"/>
    </source>
</evidence>
<feature type="signal peptide" evidence="6">
    <location>
        <begin position="1"/>
        <end position="17"/>
    </location>
</feature>
<evidence type="ECO:0000256" key="6">
    <source>
        <dbReference type="SAM" id="SignalP"/>
    </source>
</evidence>
<dbReference type="InterPro" id="IPR006102">
    <property type="entry name" value="Ig-like_GH2"/>
</dbReference>
<dbReference type="InterPro" id="IPR006101">
    <property type="entry name" value="Glyco_hydro_2"/>
</dbReference>
<dbReference type="Gene3D" id="2.60.120.260">
    <property type="entry name" value="Galactose-binding domain-like"/>
    <property type="match status" value="1"/>
</dbReference>
<dbReference type="InterPro" id="IPR006104">
    <property type="entry name" value="Glyco_hydro_2_N"/>
</dbReference>
<proteinExistence type="inferred from homology"/>
<comment type="caution">
    <text evidence="10">The sequence shown here is derived from an EMBL/GenBank/DDBJ whole genome shotgun (WGS) entry which is preliminary data.</text>
</comment>
<dbReference type="InterPro" id="IPR023232">
    <property type="entry name" value="Glyco_hydro_2_AS"/>
</dbReference>
<keyword evidence="5" id="KW-0326">Glycosidase</keyword>
<feature type="domain" description="Glycoside hydrolase family 2 catalytic" evidence="8">
    <location>
        <begin position="305"/>
        <end position="542"/>
    </location>
</feature>
<reference evidence="10 11" key="1">
    <citation type="submission" date="2024-08" db="EMBL/GenBank/DDBJ databases">
        <authorList>
            <person name="Lu H."/>
        </authorList>
    </citation>
    <scope>NUCLEOTIDE SEQUENCE [LARGE SCALE GENOMIC DNA]</scope>
    <source>
        <strain evidence="10 11">DXS20W</strain>
    </source>
</reference>
<dbReference type="Pfam" id="PF02837">
    <property type="entry name" value="Glyco_hydro_2_N"/>
    <property type="match status" value="1"/>
</dbReference>
<evidence type="ECO:0000256" key="5">
    <source>
        <dbReference type="ARBA" id="ARBA00023295"/>
    </source>
</evidence>
<protein>
    <recommendedName>
        <fullName evidence="3">Beta-glucuronidase</fullName>
        <ecNumber evidence="2">3.2.1.31</ecNumber>
    </recommendedName>
</protein>
<dbReference type="EMBL" id="JBIGHX010000007">
    <property type="protein sequence ID" value="MFG6463529.1"/>
    <property type="molecule type" value="Genomic_DNA"/>
</dbReference>
<dbReference type="Pfam" id="PF02836">
    <property type="entry name" value="Glyco_hydro_2_C"/>
    <property type="match status" value="1"/>
</dbReference>
<dbReference type="PRINTS" id="PR00132">
    <property type="entry name" value="GLHYDRLASE2"/>
</dbReference>
<dbReference type="SUPFAM" id="SSF49303">
    <property type="entry name" value="beta-Galactosidase/glucuronidase domain"/>
    <property type="match status" value="1"/>
</dbReference>
<dbReference type="SUPFAM" id="SSF49785">
    <property type="entry name" value="Galactose-binding domain-like"/>
    <property type="match status" value="1"/>
</dbReference>
<comment type="similarity">
    <text evidence="1">Belongs to the glycosyl hydrolase 2 family.</text>
</comment>
<evidence type="ECO:0000259" key="7">
    <source>
        <dbReference type="Pfam" id="PF00703"/>
    </source>
</evidence>
<feature type="chain" id="PRO_5045734241" description="Beta-glucuronidase" evidence="6">
    <location>
        <begin position="18"/>
        <end position="611"/>
    </location>
</feature>
<dbReference type="GO" id="GO:0016787">
    <property type="term" value="F:hydrolase activity"/>
    <property type="evidence" value="ECO:0007669"/>
    <property type="project" value="UniProtKB-KW"/>
</dbReference>
<dbReference type="PANTHER" id="PTHR10066">
    <property type="entry name" value="BETA-GLUCURONIDASE"/>
    <property type="match status" value="1"/>
</dbReference>
<dbReference type="Pfam" id="PF00703">
    <property type="entry name" value="Glyco_hydro_2"/>
    <property type="match status" value="1"/>
</dbReference>
<keyword evidence="6" id="KW-0732">Signal</keyword>
<dbReference type="InterPro" id="IPR006103">
    <property type="entry name" value="Glyco_hydro_2_cat"/>
</dbReference>
<dbReference type="InterPro" id="IPR017853">
    <property type="entry name" value="GH"/>
</dbReference>
<dbReference type="PANTHER" id="PTHR10066:SF67">
    <property type="entry name" value="BETA-GLUCURONIDASE"/>
    <property type="match status" value="1"/>
</dbReference>
<evidence type="ECO:0000256" key="2">
    <source>
        <dbReference type="ARBA" id="ARBA00012761"/>
    </source>
</evidence>